<dbReference type="Proteomes" id="UP000824107">
    <property type="component" value="Unassembled WGS sequence"/>
</dbReference>
<evidence type="ECO:0008006" key="4">
    <source>
        <dbReference type="Google" id="ProtNLM"/>
    </source>
</evidence>
<dbReference type="AlphaFoldDB" id="A0A9D1M5J1"/>
<evidence type="ECO:0000313" key="3">
    <source>
        <dbReference type="Proteomes" id="UP000824107"/>
    </source>
</evidence>
<keyword evidence="1" id="KW-0732">Signal</keyword>
<name>A0A9D1M5J1_9PROT</name>
<feature type="signal peptide" evidence="1">
    <location>
        <begin position="1"/>
        <end position="26"/>
    </location>
</feature>
<proteinExistence type="predicted"/>
<organism evidence="2 3">
    <name type="scientific">Candidatus Scatocola faecipullorum</name>
    <dbReference type="NCBI Taxonomy" id="2840917"/>
    <lineage>
        <taxon>Bacteria</taxon>
        <taxon>Pseudomonadati</taxon>
        <taxon>Pseudomonadota</taxon>
        <taxon>Alphaproteobacteria</taxon>
        <taxon>Rhodospirillales</taxon>
        <taxon>Rhodospirillaceae</taxon>
        <taxon>Rhodospirillaceae incertae sedis</taxon>
        <taxon>Candidatus Scatocola</taxon>
    </lineage>
</organism>
<feature type="chain" id="PRO_5038409616" description="DUF885 family protein" evidence="1">
    <location>
        <begin position="27"/>
        <end position="420"/>
    </location>
</feature>
<evidence type="ECO:0000256" key="1">
    <source>
        <dbReference type="SAM" id="SignalP"/>
    </source>
</evidence>
<reference evidence="2" key="2">
    <citation type="journal article" date="2021" name="PeerJ">
        <title>Extensive microbial diversity within the chicken gut microbiome revealed by metagenomics and culture.</title>
        <authorList>
            <person name="Gilroy R."/>
            <person name="Ravi A."/>
            <person name="Getino M."/>
            <person name="Pursley I."/>
            <person name="Horton D.L."/>
            <person name="Alikhan N.F."/>
            <person name="Baker D."/>
            <person name="Gharbi K."/>
            <person name="Hall N."/>
            <person name="Watson M."/>
            <person name="Adriaenssens E.M."/>
            <person name="Foster-Nyarko E."/>
            <person name="Jarju S."/>
            <person name="Secka A."/>
            <person name="Antonio M."/>
            <person name="Oren A."/>
            <person name="Chaudhuri R.R."/>
            <person name="La Ragione R."/>
            <person name="Hildebrand F."/>
            <person name="Pallen M.J."/>
        </authorList>
    </citation>
    <scope>NUCLEOTIDE SEQUENCE</scope>
    <source>
        <strain evidence="2">ChiW3-316</strain>
    </source>
</reference>
<gene>
    <name evidence="2" type="ORF">IAD20_08370</name>
</gene>
<accession>A0A9D1M5J1</accession>
<comment type="caution">
    <text evidence="2">The sequence shown here is derived from an EMBL/GenBank/DDBJ whole genome shotgun (WGS) entry which is preliminary data.</text>
</comment>
<dbReference type="EMBL" id="DVNC01000058">
    <property type="protein sequence ID" value="HIU54076.1"/>
    <property type="molecule type" value="Genomic_DNA"/>
</dbReference>
<protein>
    <recommendedName>
        <fullName evidence="4">DUF885 family protein</fullName>
    </recommendedName>
</protein>
<evidence type="ECO:0000313" key="2">
    <source>
        <dbReference type="EMBL" id="HIU54076.1"/>
    </source>
</evidence>
<reference evidence="2" key="1">
    <citation type="submission" date="2020-10" db="EMBL/GenBank/DDBJ databases">
        <authorList>
            <person name="Gilroy R."/>
        </authorList>
    </citation>
    <scope>NUCLEOTIDE SEQUENCE</scope>
    <source>
        <strain evidence="2">ChiW3-316</strain>
    </source>
</reference>
<sequence length="420" mass="48253">MTITKKLAALLSGVVLSAGIFRVVQASPADYAAYFKVDLNEPLPKYADLERKYLVENARYNRRYDYHWDIGNLFDSLFRVTITDYGSTERRLRNEHEQDLLDILSMIPPEYYQYIGPYLHTVPNMPEKVLNMPGIKETKNKFPTRIAPQLADIEDLEFLSPYLYYLLMPEMWPENRRSPERPVMRKAAPKVPYDGDFYARIRELVPADEFVPGAKPEVKTGASDLRTINPDINSPLTSADIKAFARTLPKVREIAPDSPRMARIYNAGSFLDRWEQENGKGLTVNMLKDMVNPCQRLVQKLRMAGMELQLRMAVGGEGFTPESWAYTCDKTIKAYRMGMMRSSTLASLKAFRDGAYNRYLEENLGGRKAALQFQTMQTLVEMYRAPLNDILEARKNRKLLKKEFEAGKYRILGQPVAVLN</sequence>